<feature type="transmembrane region" description="Helical" evidence="4">
    <location>
        <begin position="1832"/>
        <end position="1856"/>
    </location>
</feature>
<reference evidence="5" key="2">
    <citation type="submission" date="2015-06" db="UniProtKB">
        <authorList>
            <consortium name="EnsemblMetazoa"/>
        </authorList>
    </citation>
    <scope>IDENTIFICATION</scope>
</reference>
<dbReference type="SUPFAM" id="SSF53756">
    <property type="entry name" value="UDP-Glycosyltransferase/glycogen phosphorylase"/>
    <property type="match status" value="8"/>
</dbReference>
<dbReference type="EMBL" id="CAQQ02045178">
    <property type="status" value="NOT_ANNOTATED_CDS"/>
    <property type="molecule type" value="Genomic_DNA"/>
</dbReference>
<evidence type="ECO:0000256" key="4">
    <source>
        <dbReference type="SAM" id="Phobius"/>
    </source>
</evidence>
<keyword evidence="6" id="KW-1185">Reference proteome</keyword>
<keyword evidence="4" id="KW-0472">Membrane</keyword>
<dbReference type="Gene3D" id="3.40.50.2000">
    <property type="entry name" value="Glycogen Phosphorylase B"/>
    <property type="match status" value="4"/>
</dbReference>
<reference evidence="6" key="1">
    <citation type="submission" date="2013-02" db="EMBL/GenBank/DDBJ databases">
        <authorList>
            <person name="Hughes D."/>
        </authorList>
    </citation>
    <scope>NUCLEOTIDE SEQUENCE</scope>
    <source>
        <strain>Durham</strain>
        <strain evidence="6">NC isolate 2 -- Noor lab</strain>
    </source>
</reference>
<proteinExistence type="inferred from homology"/>
<keyword evidence="4" id="KW-1133">Transmembrane helix</keyword>
<evidence type="ECO:0008006" key="7">
    <source>
        <dbReference type="Google" id="ProtNLM"/>
    </source>
</evidence>
<evidence type="ECO:0000256" key="2">
    <source>
        <dbReference type="ARBA" id="ARBA00022676"/>
    </source>
</evidence>
<evidence type="ECO:0000256" key="1">
    <source>
        <dbReference type="ARBA" id="ARBA00009995"/>
    </source>
</evidence>
<evidence type="ECO:0000313" key="6">
    <source>
        <dbReference type="Proteomes" id="UP000015102"/>
    </source>
</evidence>
<dbReference type="EMBL" id="CAQQ02045177">
    <property type="status" value="NOT_ANNOTATED_CDS"/>
    <property type="molecule type" value="Genomic_DNA"/>
</dbReference>
<dbReference type="InterPro" id="IPR002213">
    <property type="entry name" value="UDP_glucos_trans"/>
</dbReference>
<dbReference type="Proteomes" id="UP000015102">
    <property type="component" value="Unassembled WGS sequence"/>
</dbReference>
<dbReference type="EnsemblMetazoa" id="MESCA001093-RA">
    <property type="protein sequence ID" value="MESCA001093-PA"/>
    <property type="gene ID" value="MESCA001093"/>
</dbReference>
<dbReference type="PANTHER" id="PTHR48043:SF159">
    <property type="entry name" value="EG:EG0003.4 PROTEIN-RELATED"/>
    <property type="match status" value="1"/>
</dbReference>
<evidence type="ECO:0000313" key="5">
    <source>
        <dbReference type="EnsemblMetazoa" id="MESCA001093-PA"/>
    </source>
</evidence>
<dbReference type="FunFam" id="3.40.50.2000:FF:000050">
    <property type="entry name" value="UDP-glucuronosyltransferase"/>
    <property type="match status" value="1"/>
</dbReference>
<dbReference type="Pfam" id="PF00201">
    <property type="entry name" value="UDPGT"/>
    <property type="match status" value="5"/>
</dbReference>
<dbReference type="CDD" id="cd03784">
    <property type="entry name" value="GT1_Gtf-like"/>
    <property type="match status" value="1"/>
</dbReference>
<dbReference type="GO" id="GO:0008194">
    <property type="term" value="F:UDP-glycosyltransferase activity"/>
    <property type="evidence" value="ECO:0007669"/>
    <property type="project" value="InterPro"/>
</dbReference>
<keyword evidence="4" id="KW-0812">Transmembrane</keyword>
<evidence type="ECO:0000256" key="3">
    <source>
        <dbReference type="ARBA" id="ARBA00022679"/>
    </source>
</evidence>
<keyword evidence="2" id="KW-0328">Glycosyltransferase</keyword>
<dbReference type="HOGENOM" id="CLU_236251_0_0_1"/>
<comment type="similarity">
    <text evidence="1">Belongs to the UDP-glycosyltransferase family.</text>
</comment>
<dbReference type="OMA" id="GAHFQCP"/>
<feature type="transmembrane region" description="Helical" evidence="4">
    <location>
        <begin position="136"/>
        <end position="159"/>
    </location>
</feature>
<name>T1GCS3_MEGSC</name>
<keyword evidence="3" id="KW-0808">Transferase</keyword>
<dbReference type="STRING" id="36166.T1GCS3"/>
<sequence length="1879" mass="212309">MSMINMMRKTFSNSNNMISLQYDALKAPEFQAFLNSGVKIDLVMVGYFFNDFHLAVAAQLKAPIIMSWSAGPFWVANSFAGNPVEVSYVPNLMVTSEHKMDFFVRVKNFVVNGLFYGGELFANYKFGQYYESDMKCLAVLLFALSAVNAANILGIFTSLSPSHVIIHMSVAKALVDQGHNVTVVTRVPLKDKNPKYHHLHIPYPESKLKVLEETMKTMMEIDSKLEKFSKTASNMGHMIEAHYDLMKSSEFQDLLNSGTKFDAAPVIISFMGPPFWVINSYAGNPTGQSYVPNTLFTSDKQMSFPQRIGNFLVNGVFYFGEIYGNYKYAQYYDSDAAHILGLFTSVSPSHIIIHMSVVNTLIEQGHNVTVVTTIPLKDKNPKYKHILLNPGDEFSRQMENRMNEISAATNVFDKMTLMSENIKAMANVQYEAIKKQELQTILKSEKFDLVVIGYFLNDFQLAVAAQLKVPVMLSWMGAPMGMTNTMTGNPTSGSFVPNMLVTNKQPMDFFNRLTSFLADAAFYGLEEFAVYKYRQYYDNADAAHILGLFTSVSPSHLIVHISVVNTLIDQGHNVTVVTSIPLKDKNPRYKHILLHPGDEFSKQMENRMNTIGASNSPLVKISSMMTNIKAMTNIQYESIRKPEFQRLLKTEKFDLMIIGYFINDFQLAVAGQLKIPVIFSWMATPVGHVNSVTGNPTLGSFVPHMLITNKQPMDFLNRLKSFIADTAFYGLEEFAVYKYRQYYDPSPSHLIVQVSIAKTLIAQGHNVTIVSTLPVKDKNPNYKHILIRPNEEDFIKMEQGMKNMSNTQNPIEKMIIMNGNLAVMTNLHGYFLNPFHLAVAGQLKIPIILIWTGPPVGFVNTFAGNPNSGSFVPNVIVPNKQPMDFVDRLIGNAVFGAIEKFGDYKFGQYYENLRICRAFKSKNMNFLRVLLCLAALLFTSSESAKILGLFTSPSPSHVIIHMSVAKALIEQGHELTVVTTIPLKDKNPKYKNIILAPDEEVQKTFEKGMAEVSGVKTKSAIDKLKHDLKNVALMTNMQYDAIRRSEFQNLLKTEKFDLLIHGFFFNDFQMVVGAQLNIPVVISWLVGPIGPINDYAGNPVEKSYVPNMFFATKQPMNFGERIVNFLTEVFLYAGKSYGNYKYSQYYEISFQTLSVLIIYYKYRVRSSRILIPFCSGANILGLFTTSTKSHVLIHMALAESLVAQGHNLTIVTTVPLKDKNPKYHHILIPHKGDYKKKIEAGLAAVSTDSNPFSTFKQEVSNYMLWTSNQYEAMRHEKLQEVLKNNKFDLLILGYFFNDFQLAVAAQLKVPVVISWMQVPVVMLNSYAGNPTGLGYVPNMMVTTKQPMSFLERFGSVLMDGFSFGLEEFMYYKFNQYYDANILGVFTSNSKSHVIIHKAVADALIDAGHNLTIISSDSLDGNRNFRHVYIPEKLETKSDKDYHLDKVLKGVGVKNLFIHNVAAISTISRHQKEVLFNRKIQETLKDSSFDLVILGYFFNDFQLVIPAQLKVPVIVSWLAAPTNIVNNFVGNSNDQSYVPSVFLSNEETIMSFPRRIANTLINGAFYIADKILNYIFNNIYNEYVQEFNLKDMPSFDEMRPIRPNVPAIVEIGGIQIKDKPDPLELKLKEFLDNSSKHGAILFSMGSNVKVSTLDPKIIKTLYNVFSKLKQNVLWKWEDPNPATFPGNSKNIFFSKWIPQDDVLAHKNMKLFVTHGGKGSVVESQYHGVPMVGLPVFGDQPGNIDKIVKMGYGLKLDYKTMTEEELSTAVNEVLNNPSYAASVKRFADTYKDRPLSARESVVFWTEYVIRHHGAKHLQSPLVHMNVIQQYSIDVLAVIFAVLYVFYRITKFVICFVVCKIRGKCANKADAKKKKSKKSKKE</sequence>
<accession>T1GCS3</accession>
<dbReference type="InterPro" id="IPR050271">
    <property type="entry name" value="UDP-glycosyltransferase"/>
</dbReference>
<dbReference type="PANTHER" id="PTHR48043">
    <property type="entry name" value="EG:EG0003.4 PROTEIN-RELATED"/>
    <property type="match status" value="1"/>
</dbReference>
<organism evidence="5 6">
    <name type="scientific">Megaselia scalaris</name>
    <name type="common">Humpbacked fly</name>
    <name type="synonym">Phora scalaris</name>
    <dbReference type="NCBI Taxonomy" id="36166"/>
    <lineage>
        <taxon>Eukaryota</taxon>
        <taxon>Metazoa</taxon>
        <taxon>Ecdysozoa</taxon>
        <taxon>Arthropoda</taxon>
        <taxon>Hexapoda</taxon>
        <taxon>Insecta</taxon>
        <taxon>Pterygota</taxon>
        <taxon>Neoptera</taxon>
        <taxon>Endopterygota</taxon>
        <taxon>Diptera</taxon>
        <taxon>Brachycera</taxon>
        <taxon>Muscomorpha</taxon>
        <taxon>Platypezoidea</taxon>
        <taxon>Phoridae</taxon>
        <taxon>Megaseliini</taxon>
        <taxon>Megaselia</taxon>
    </lineage>
</organism>
<dbReference type="EMBL" id="CAQQ02045176">
    <property type="status" value="NOT_ANNOTATED_CDS"/>
    <property type="molecule type" value="Genomic_DNA"/>
</dbReference>
<protein>
    <recommendedName>
        <fullName evidence="7">UDP-glycosyltransferases domain-containing protein</fullName>
    </recommendedName>
</protein>